<gene>
    <name evidence="6" type="ORF">PLEPLA_LOCUS1269</name>
</gene>
<name>A0A9N7Y6Y0_PLEPL</name>
<dbReference type="PROSITE" id="PS50088">
    <property type="entry name" value="ANK_REPEAT"/>
    <property type="match status" value="1"/>
</dbReference>
<dbReference type="PANTHER" id="PTHR24156:SF7">
    <property type="entry name" value="ANKYRIN REPEAT DOMAIN-CONTAINING PROTEIN 34B-LIKE"/>
    <property type="match status" value="1"/>
</dbReference>
<dbReference type="InterPro" id="IPR042637">
    <property type="entry name" value="AN34A/B/C"/>
</dbReference>
<evidence type="ECO:0008006" key="8">
    <source>
        <dbReference type="Google" id="ProtNLM"/>
    </source>
</evidence>
<feature type="compositionally biased region" description="Basic and acidic residues" evidence="5">
    <location>
        <begin position="265"/>
        <end position="282"/>
    </location>
</feature>
<feature type="compositionally biased region" description="Basic and acidic residues" evidence="5">
    <location>
        <begin position="316"/>
        <end position="335"/>
    </location>
</feature>
<comment type="similarity">
    <text evidence="1">Belongs to the ANKRD34 family.</text>
</comment>
<proteinExistence type="inferred from homology"/>
<feature type="compositionally biased region" description="Polar residues" evidence="5">
    <location>
        <begin position="372"/>
        <end position="381"/>
    </location>
</feature>
<keyword evidence="2" id="KW-0677">Repeat</keyword>
<accession>A0A9N7Y6Y0</accession>
<evidence type="ECO:0000256" key="1">
    <source>
        <dbReference type="ARBA" id="ARBA00010029"/>
    </source>
</evidence>
<evidence type="ECO:0000256" key="2">
    <source>
        <dbReference type="ARBA" id="ARBA00022737"/>
    </source>
</evidence>
<evidence type="ECO:0000256" key="4">
    <source>
        <dbReference type="PROSITE-ProRule" id="PRU00023"/>
    </source>
</evidence>
<feature type="compositionally biased region" description="Polar residues" evidence="5">
    <location>
        <begin position="338"/>
        <end position="357"/>
    </location>
</feature>
<reference evidence="6" key="1">
    <citation type="submission" date="2020-03" db="EMBL/GenBank/DDBJ databases">
        <authorList>
            <person name="Weist P."/>
        </authorList>
    </citation>
    <scope>NUCLEOTIDE SEQUENCE</scope>
</reference>
<dbReference type="Proteomes" id="UP001153269">
    <property type="component" value="Unassembled WGS sequence"/>
</dbReference>
<feature type="compositionally biased region" description="Polar residues" evidence="5">
    <location>
        <begin position="203"/>
        <end position="227"/>
    </location>
</feature>
<dbReference type="AlphaFoldDB" id="A0A9N7Y6Y0"/>
<dbReference type="InterPro" id="IPR002110">
    <property type="entry name" value="Ankyrin_rpt"/>
</dbReference>
<evidence type="ECO:0000256" key="3">
    <source>
        <dbReference type="ARBA" id="ARBA00023043"/>
    </source>
</evidence>
<sequence>MGDPLFDCNPLISAAASGKLRLVRLLVDGGAQVNGRCPQGETALLAACKALRGEPAGPETVKLLTYLLHNKANPNVQDRAGRTALMYACMERAGAEVASILLSAGADPSMEDYSGASALVYAINAQHQPTLEVSQEREGVIREKEKSKRVLMDACRARGRDIIIITTEVGVGGGPVTRRYLNVPPSPNNSPVSCMSPSDIVLKTSSPSSPEGENIFNFTKRGSSSRRPSGELSPLSRWDTPRHRLLSEPWLAIHNLACLNRAYEEGTRERSRQEQGGREDLGRGGGGGEDERREDEDEESHFHQFRVEERRVRLVHRGDDRHGGETFHRGTEDLPLRVSQSGPPLTEASSSQATVSRLISKRSLTPAGSVLDQPTQRSSVTKLPVCPHLTPTSAGTPSPPSRWSRLPFTSRPWSTSQTLTCRYRAGAPSLKAGAWCFCLIRPPHPPLLQEHLGDGHYSPRSPSPSLSPPWWLLRPPAVLRGAGGHCVVTRCSSTRSEETGRTTWAFTTETSAGGIFIPL</sequence>
<evidence type="ECO:0000313" key="6">
    <source>
        <dbReference type="EMBL" id="CAB1413569.1"/>
    </source>
</evidence>
<keyword evidence="3 4" id="KW-0040">ANK repeat</keyword>
<dbReference type="PANTHER" id="PTHR24156">
    <property type="entry name" value="ANK_REP_REGION DOMAIN-CONTAINING PROTEIN"/>
    <property type="match status" value="1"/>
</dbReference>
<organism evidence="6 7">
    <name type="scientific">Pleuronectes platessa</name>
    <name type="common">European plaice</name>
    <dbReference type="NCBI Taxonomy" id="8262"/>
    <lineage>
        <taxon>Eukaryota</taxon>
        <taxon>Metazoa</taxon>
        <taxon>Chordata</taxon>
        <taxon>Craniata</taxon>
        <taxon>Vertebrata</taxon>
        <taxon>Euteleostomi</taxon>
        <taxon>Actinopterygii</taxon>
        <taxon>Neopterygii</taxon>
        <taxon>Teleostei</taxon>
        <taxon>Neoteleostei</taxon>
        <taxon>Acanthomorphata</taxon>
        <taxon>Carangaria</taxon>
        <taxon>Pleuronectiformes</taxon>
        <taxon>Pleuronectoidei</taxon>
        <taxon>Pleuronectidae</taxon>
        <taxon>Pleuronectes</taxon>
    </lineage>
</organism>
<evidence type="ECO:0000313" key="7">
    <source>
        <dbReference type="Proteomes" id="UP001153269"/>
    </source>
</evidence>
<dbReference type="SMART" id="SM00248">
    <property type="entry name" value="ANK"/>
    <property type="match status" value="3"/>
</dbReference>
<feature type="repeat" description="ANK" evidence="4">
    <location>
        <begin position="80"/>
        <end position="113"/>
    </location>
</feature>
<feature type="region of interest" description="Disordered" evidence="5">
    <location>
        <begin position="265"/>
        <end position="304"/>
    </location>
</feature>
<evidence type="ECO:0000256" key="5">
    <source>
        <dbReference type="SAM" id="MobiDB-lite"/>
    </source>
</evidence>
<protein>
    <recommendedName>
        <fullName evidence="8">Ankyrin repeat domain-containing protein 34B</fullName>
    </recommendedName>
</protein>
<dbReference type="SUPFAM" id="SSF48403">
    <property type="entry name" value="Ankyrin repeat"/>
    <property type="match status" value="1"/>
</dbReference>
<comment type="caution">
    <text evidence="6">The sequence shown here is derived from an EMBL/GenBank/DDBJ whole genome shotgun (WGS) entry which is preliminary data.</text>
</comment>
<feature type="region of interest" description="Disordered" evidence="5">
    <location>
        <begin position="316"/>
        <end position="413"/>
    </location>
</feature>
<dbReference type="Pfam" id="PF12796">
    <property type="entry name" value="Ank_2"/>
    <property type="match status" value="1"/>
</dbReference>
<dbReference type="InterPro" id="IPR036770">
    <property type="entry name" value="Ankyrin_rpt-contain_sf"/>
</dbReference>
<dbReference type="Gene3D" id="1.25.40.20">
    <property type="entry name" value="Ankyrin repeat-containing domain"/>
    <property type="match status" value="1"/>
</dbReference>
<dbReference type="EMBL" id="CADEAL010000059">
    <property type="protein sequence ID" value="CAB1413569.1"/>
    <property type="molecule type" value="Genomic_DNA"/>
</dbReference>
<feature type="region of interest" description="Disordered" evidence="5">
    <location>
        <begin position="203"/>
        <end position="237"/>
    </location>
</feature>
<keyword evidence="7" id="KW-1185">Reference proteome</keyword>